<gene>
    <name evidence="1" type="ORF">GLW05_18460</name>
</gene>
<dbReference type="InterPro" id="IPR011856">
    <property type="entry name" value="tRNA_endonuc-like_dom_sf"/>
</dbReference>
<proteinExistence type="predicted"/>
<dbReference type="EMBL" id="WMEQ01000018">
    <property type="protein sequence ID" value="MYL35563.1"/>
    <property type="molecule type" value="Genomic_DNA"/>
</dbReference>
<dbReference type="GO" id="GO:0003676">
    <property type="term" value="F:nucleic acid binding"/>
    <property type="evidence" value="ECO:0007669"/>
    <property type="project" value="InterPro"/>
</dbReference>
<reference evidence="1 2" key="1">
    <citation type="submission" date="2019-11" db="EMBL/GenBank/DDBJ databases">
        <title>Genome sequences of 17 halophilic strains isolated from different environments.</title>
        <authorList>
            <person name="Furrow R.E."/>
        </authorList>
    </citation>
    <scope>NUCLEOTIDE SEQUENCE [LARGE SCALE GENOMIC DNA]</scope>
    <source>
        <strain evidence="1 2">22514_16_FS</strain>
    </source>
</reference>
<comment type="caution">
    <text evidence="1">The sequence shown here is derived from an EMBL/GenBank/DDBJ whole genome shotgun (WGS) entry which is preliminary data.</text>
</comment>
<dbReference type="Proteomes" id="UP000468638">
    <property type="component" value="Unassembled WGS sequence"/>
</dbReference>
<evidence type="ECO:0000313" key="2">
    <source>
        <dbReference type="Proteomes" id="UP000468638"/>
    </source>
</evidence>
<name>A0A6I5A5L1_9BACI</name>
<accession>A0A6I5A5L1</accession>
<protein>
    <submittedName>
        <fullName evidence="1">DUF91 domain-containing protein</fullName>
    </submittedName>
</protein>
<sequence>MQYMFKLNKSQNKLEAIHETTYFEYELKEREHIEEWIRKNPEVLQEELLIIGHEYDKFEVNERLDLLGLDQDGSLVIIEVKRDHTGAHVDIQALKYASYCSTLSPNDVIAIYEEYIQLHGLEVNATEEMMAFLNVEVESELHNMVNMNQRIIVVANEIDRRVLSVCTWLFENGIDIKCVTMKPYQLNGELIIDTNQIIPPYKLEDYYVKKKTSSKERKVSVRQDVANFLHEVAHQINNKTNYTITYNGRKDYIVGRKFLNIPWKFIFAKKQRDSFDTIYLESDKEQGIDLLKDIYYHHKENMSNAIGYELELTHGPRNTELFKLVIKVGYDEGETEEEHIQKYVNAFIEYKNFIEYYCHKYQSS</sequence>
<evidence type="ECO:0000313" key="1">
    <source>
        <dbReference type="EMBL" id="MYL35563.1"/>
    </source>
</evidence>
<dbReference type="Gene3D" id="3.40.1350.10">
    <property type="match status" value="1"/>
</dbReference>
<organism evidence="1 2">
    <name type="scientific">Pontibacillus yanchengensis</name>
    <dbReference type="NCBI Taxonomy" id="462910"/>
    <lineage>
        <taxon>Bacteria</taxon>
        <taxon>Bacillati</taxon>
        <taxon>Bacillota</taxon>
        <taxon>Bacilli</taxon>
        <taxon>Bacillales</taxon>
        <taxon>Bacillaceae</taxon>
        <taxon>Pontibacillus</taxon>
    </lineage>
</organism>
<dbReference type="AlphaFoldDB" id="A0A6I5A5L1"/>